<feature type="compositionally biased region" description="Low complexity" evidence="1">
    <location>
        <begin position="58"/>
        <end position="68"/>
    </location>
</feature>
<feature type="region of interest" description="Disordered" evidence="1">
    <location>
        <begin position="58"/>
        <end position="84"/>
    </location>
</feature>
<feature type="compositionally biased region" description="Basic and acidic residues" evidence="1">
    <location>
        <begin position="121"/>
        <end position="150"/>
    </location>
</feature>
<proteinExistence type="predicted"/>
<dbReference type="EMBL" id="JBIMSP010000013">
    <property type="protein sequence ID" value="MFH5242315.1"/>
    <property type="molecule type" value="Genomic_DNA"/>
</dbReference>
<evidence type="ECO:0000313" key="3">
    <source>
        <dbReference type="EMBL" id="MFH5242315.1"/>
    </source>
</evidence>
<organism evidence="2 5">
    <name type="scientific">Antrihabitans spumae</name>
    <dbReference type="NCBI Taxonomy" id="3373370"/>
    <lineage>
        <taxon>Bacteria</taxon>
        <taxon>Bacillati</taxon>
        <taxon>Actinomycetota</taxon>
        <taxon>Actinomycetes</taxon>
        <taxon>Mycobacteriales</taxon>
        <taxon>Nocardiaceae</taxon>
        <taxon>Antrihabitans</taxon>
    </lineage>
</organism>
<evidence type="ECO:0000256" key="1">
    <source>
        <dbReference type="SAM" id="MobiDB-lite"/>
    </source>
</evidence>
<gene>
    <name evidence="3" type="ORF">ACHIPV_10515</name>
    <name evidence="2" type="ORF">ACHIRB_20675</name>
</gene>
<protein>
    <submittedName>
        <fullName evidence="2">Uncharacterized protein</fullName>
    </submittedName>
</protein>
<keyword evidence="5" id="KW-1185">Reference proteome</keyword>
<dbReference type="RefSeq" id="WP_395124319.1">
    <property type="nucleotide sequence ID" value="NZ_JBIMSN010000094.1"/>
</dbReference>
<evidence type="ECO:0000313" key="4">
    <source>
        <dbReference type="Proteomes" id="UP001609176"/>
    </source>
</evidence>
<evidence type="ECO:0000313" key="2">
    <source>
        <dbReference type="EMBL" id="MFH5230957.1"/>
    </source>
</evidence>
<accession>A0ABW7KB09</accession>
<dbReference type="EMBL" id="JBIMSN010000094">
    <property type="protein sequence ID" value="MFH5230957.1"/>
    <property type="molecule type" value="Genomic_DNA"/>
</dbReference>
<dbReference type="Proteomes" id="UP001609219">
    <property type="component" value="Unassembled WGS sequence"/>
</dbReference>
<name>A0ABW7KB09_9NOCA</name>
<comment type="caution">
    <text evidence="2">The sequence shown here is derived from an EMBL/GenBank/DDBJ whole genome shotgun (WGS) entry which is preliminary data.</text>
</comment>
<feature type="region of interest" description="Disordered" evidence="1">
    <location>
        <begin position="100"/>
        <end position="150"/>
    </location>
</feature>
<reference evidence="4 5" key="1">
    <citation type="submission" date="2024-10" db="EMBL/GenBank/DDBJ databases">
        <authorList>
            <person name="Riesco R."/>
        </authorList>
    </citation>
    <scope>NUCLEOTIDE SEQUENCE [LARGE SCALE GENOMIC DNA]</scope>
    <source>
        <strain evidence="3 4">NCIMB 15448</strain>
        <strain evidence="2 5">NCIMB 15450</strain>
    </source>
</reference>
<dbReference type="Proteomes" id="UP001609176">
    <property type="component" value="Unassembled WGS sequence"/>
</dbReference>
<sequence>MSDLVVQLQALTDDELLEVVRSATEGRPALAAVHDAAVVHSAVVHPAEPVVAEAVPAQAQPGPASPGVLPATHLPDADYTTGGVPTFGRVREKIEQRFGTSVGAGELDQDTAAGKSLQEQWDAREKAGHDRLEQIRRSMKKPEEQPKGNE</sequence>
<evidence type="ECO:0000313" key="5">
    <source>
        <dbReference type="Proteomes" id="UP001609219"/>
    </source>
</evidence>